<evidence type="ECO:0000256" key="1">
    <source>
        <dbReference type="SAM" id="MobiDB-lite"/>
    </source>
</evidence>
<keyword evidence="3" id="KW-1185">Reference proteome</keyword>
<dbReference type="OrthoDB" id="105361at2759"/>
<organism evidence="2 3">
    <name type="scientific">Phytophthora palmivora</name>
    <dbReference type="NCBI Taxonomy" id="4796"/>
    <lineage>
        <taxon>Eukaryota</taxon>
        <taxon>Sar</taxon>
        <taxon>Stramenopiles</taxon>
        <taxon>Oomycota</taxon>
        <taxon>Peronosporomycetes</taxon>
        <taxon>Peronosporales</taxon>
        <taxon>Peronosporaceae</taxon>
        <taxon>Phytophthora</taxon>
    </lineage>
</organism>
<dbReference type="EMBL" id="NCKW01001823">
    <property type="protein sequence ID" value="POM79224.1"/>
    <property type="molecule type" value="Genomic_DNA"/>
</dbReference>
<evidence type="ECO:0000313" key="2">
    <source>
        <dbReference type="EMBL" id="POM79224.1"/>
    </source>
</evidence>
<dbReference type="AlphaFoldDB" id="A0A2P4YN50"/>
<proteinExistence type="predicted"/>
<feature type="region of interest" description="Disordered" evidence="1">
    <location>
        <begin position="146"/>
        <end position="170"/>
    </location>
</feature>
<gene>
    <name evidence="2" type="ORF">PHPALM_3155</name>
</gene>
<comment type="caution">
    <text evidence="2">The sequence shown here is derived from an EMBL/GenBank/DDBJ whole genome shotgun (WGS) entry which is preliminary data.</text>
</comment>
<name>A0A2P4YN50_9STRA</name>
<dbReference type="Proteomes" id="UP000237271">
    <property type="component" value="Unassembled WGS sequence"/>
</dbReference>
<evidence type="ECO:0000313" key="3">
    <source>
        <dbReference type="Proteomes" id="UP000237271"/>
    </source>
</evidence>
<reference evidence="2 3" key="1">
    <citation type="journal article" date="2017" name="Genome Biol. Evol.">
        <title>Phytophthora megakarya and P. palmivora, closely related causal agents of cacao black pod rot, underwent increases in genome sizes and gene numbers by different mechanisms.</title>
        <authorList>
            <person name="Ali S.S."/>
            <person name="Shao J."/>
            <person name="Lary D.J."/>
            <person name="Kronmiller B."/>
            <person name="Shen D."/>
            <person name="Strem M.D."/>
            <person name="Amoako-Attah I."/>
            <person name="Akrofi A.Y."/>
            <person name="Begoude B.A."/>
            <person name="Ten Hoopen G.M."/>
            <person name="Coulibaly K."/>
            <person name="Kebe B.I."/>
            <person name="Melnick R.L."/>
            <person name="Guiltinan M.J."/>
            <person name="Tyler B.M."/>
            <person name="Meinhardt L.W."/>
            <person name="Bailey B.A."/>
        </authorList>
    </citation>
    <scope>NUCLEOTIDE SEQUENCE [LARGE SCALE GENOMIC DNA]</scope>
    <source>
        <strain evidence="3">sbr112.9</strain>
    </source>
</reference>
<protein>
    <submittedName>
        <fullName evidence="2">Uncharacterized protein</fullName>
    </submittedName>
</protein>
<feature type="compositionally biased region" description="Polar residues" evidence="1">
    <location>
        <begin position="152"/>
        <end position="161"/>
    </location>
</feature>
<sequence>MTTVRNVKNNALPDIDELFQDRLVMSMTKSDVDARVLEYFHLCNAIVKNNGLAVLFSKEDGAKKKSKTLLNCLPEGLKTRLKNEIDFRLPTAKSNVSVLFKVICEKALEIDREDLALSRNKRRSRTFEANQEMTSPPLKRARIMKENDKSRQLQSQTTQPPTRLVQDQKVGARPVVVDTAKRILLKNLMAPTIRQHERKNKGNTAKLK</sequence>
<accession>A0A2P4YN50</accession>